<protein>
    <submittedName>
        <fullName evidence="1">(northern house mosquito) hypothetical protein</fullName>
    </submittedName>
</protein>
<organism evidence="1">
    <name type="scientific">Culex pipiens</name>
    <name type="common">House mosquito</name>
    <dbReference type="NCBI Taxonomy" id="7175"/>
    <lineage>
        <taxon>Eukaryota</taxon>
        <taxon>Metazoa</taxon>
        <taxon>Ecdysozoa</taxon>
        <taxon>Arthropoda</taxon>
        <taxon>Hexapoda</taxon>
        <taxon>Insecta</taxon>
        <taxon>Pterygota</taxon>
        <taxon>Neoptera</taxon>
        <taxon>Endopterygota</taxon>
        <taxon>Diptera</taxon>
        <taxon>Nematocera</taxon>
        <taxon>Culicoidea</taxon>
        <taxon>Culicidae</taxon>
        <taxon>Culicinae</taxon>
        <taxon>Culicini</taxon>
        <taxon>Culex</taxon>
        <taxon>Culex</taxon>
    </lineage>
</organism>
<dbReference type="AlphaFoldDB" id="A0A8D8MYT9"/>
<name>A0A8D8MYT9_CULPI</name>
<proteinExistence type="predicted"/>
<reference evidence="1" key="1">
    <citation type="submission" date="2021-05" db="EMBL/GenBank/DDBJ databases">
        <authorList>
            <person name="Alioto T."/>
            <person name="Alioto T."/>
            <person name="Gomez Garrido J."/>
        </authorList>
    </citation>
    <scope>NUCLEOTIDE SEQUENCE</scope>
</reference>
<dbReference type="EMBL" id="HBUE01338365">
    <property type="protein sequence ID" value="CAG6597309.1"/>
    <property type="molecule type" value="Transcribed_RNA"/>
</dbReference>
<accession>A0A8D8MYT9</accession>
<evidence type="ECO:0000313" key="1">
    <source>
        <dbReference type="EMBL" id="CAG6545170.1"/>
    </source>
</evidence>
<dbReference type="EMBL" id="HBUE01231561">
    <property type="protein sequence ID" value="CAG6545170.1"/>
    <property type="molecule type" value="Transcribed_RNA"/>
</dbReference>
<sequence>MYAFHIRGYHPLWPHFPVCSIKHIKTFGLIRFRSPLLTESLRFLFLRVLRCFSSPGLLPLLGDISSICRVAPFGHLRINSCVPIPAAFRSLPRPSSPLKA</sequence>